<keyword evidence="11 19" id="KW-1133">Transmembrane helix</keyword>
<dbReference type="PANTHER" id="PTHR43297">
    <property type="entry name" value="OLIGOPEPTIDE TRANSPORT ATP-BINDING PROTEIN APPD"/>
    <property type="match status" value="1"/>
</dbReference>
<evidence type="ECO:0000256" key="12">
    <source>
        <dbReference type="ARBA" id="ARBA00023065"/>
    </source>
</evidence>
<dbReference type="GeneID" id="75008719"/>
<proteinExistence type="inferred from homology"/>
<dbReference type="Pfam" id="PF00005">
    <property type="entry name" value="ABC_tran"/>
    <property type="match status" value="1"/>
</dbReference>
<evidence type="ECO:0000256" key="17">
    <source>
        <dbReference type="ARBA" id="ARBA00044143"/>
    </source>
</evidence>
<comment type="similarity">
    <text evidence="3">Belongs to the ABC transporter superfamily.</text>
</comment>
<evidence type="ECO:0000256" key="5">
    <source>
        <dbReference type="ARBA" id="ARBA00022475"/>
    </source>
</evidence>
<keyword evidence="12" id="KW-0406">Ion transport</keyword>
<evidence type="ECO:0000256" key="7">
    <source>
        <dbReference type="ARBA" id="ARBA00022692"/>
    </source>
</evidence>
<sequence>MFKQTKSPVAMHVQKWAKYHRISISVFIGVVLYGLLVPVFFDAGNPSFSRALHPPSSTNPFGTDHFGFDLFVRTAESLRVSLVIGSLSALVATALGVIVGLIAAAVGGRTDRIIMRLNDAVNSIPHLILSVVIVALFRGSLVAIVLSIALTHWSPVARIVRSSVLAVRTSDYVDASYAAGGPFKWVLIKHLAPAAAGQTVVAMIMLMPHAVWHESALSFLGLGIQADEPSLGTLMDLAREDIMRGAWWALVFPAAVLLTTTLSTVSLARKVPEVVTDIDVTEAEEQIETDVVSPSTGMEVHNVSVVVHGKNDTQQRILKDASLHVEPGSVHGLIGASGSGKTTLGKSIVGIAPQYSKLVGCVSVAGKPLAWGEKDFSKIRGTVVGFVPQSAAQSFTPVRRLGTQLQEIIDRHQGTYTVSDLLHTVHLPEETSEFFPHQLSGGMAQRAAIAAALAGNPTYLIADEPTSALDPQLTSDILALFKEIADSKGVGILVISHDIEDLRESEICDTVSVMRDGEIMETGPAHKVLHTPDHAYTRALLAALPSGGLKVTEGLERG</sequence>
<dbReference type="PROSITE" id="PS50928">
    <property type="entry name" value="ABC_TM1"/>
    <property type="match status" value="1"/>
</dbReference>
<dbReference type="Proteomes" id="UP000195652">
    <property type="component" value="Chromosome"/>
</dbReference>
<comment type="subcellular location">
    <subcellularLocation>
        <location evidence="19">Cell membrane</location>
        <topology evidence="19">Multi-pass membrane protein</topology>
    </subcellularLocation>
    <subcellularLocation>
        <location evidence="2">Cell membrane</location>
        <topology evidence="2">Peripheral membrane protein</topology>
    </subcellularLocation>
    <subcellularLocation>
        <location evidence="1">Membrane</location>
        <topology evidence="1">Multi-pass membrane protein</topology>
    </subcellularLocation>
</comment>
<dbReference type="GO" id="GO:0015413">
    <property type="term" value="F:ABC-type nickel transporter activity"/>
    <property type="evidence" value="ECO:0007669"/>
    <property type="project" value="UniProtKB-EC"/>
</dbReference>
<dbReference type="InterPro" id="IPR035906">
    <property type="entry name" value="MetI-like_sf"/>
</dbReference>
<dbReference type="Pfam" id="PF00528">
    <property type="entry name" value="BPD_transp_1"/>
    <property type="match status" value="1"/>
</dbReference>
<feature type="transmembrane region" description="Helical" evidence="19">
    <location>
        <begin position="127"/>
        <end position="150"/>
    </location>
</feature>
<reference evidence="20 21" key="4">
    <citation type="journal article" date="2020" name="PLoS ONE">
        <title>Taxonomic classification of strain PO100/5 shows a broader geographic distribution and genetic markers of the recently described Corynebacterium silvaticum.</title>
        <authorList>
            <person name="Viana M.V.C."/>
            <person name="Profeta R."/>
            <person name="da Silva A.L."/>
            <person name="Hurtado R."/>
            <person name="Cerqueira J.C."/>
            <person name="Ribeiro B.F.S."/>
            <person name="Almeida M.O."/>
            <person name="Morais-Rodrigues F."/>
            <person name="Soares S.C."/>
            <person name="Oliveira M."/>
            <person name="Tavares L."/>
            <person name="Figueiredo H."/>
            <person name="Wattam A.R."/>
            <person name="Barh D."/>
            <person name="Ghosh P."/>
            <person name="Silva A."/>
            <person name="Azevedo V."/>
        </authorList>
    </citation>
    <scope>NUCLEOTIDE SEQUENCE [LARGE SCALE GENOMIC DNA]</scope>
    <source>
        <strain evidence="20 21">PO100/5</strain>
    </source>
</reference>
<dbReference type="PANTHER" id="PTHR43297:SF13">
    <property type="entry name" value="NICKEL ABC TRANSPORTER, ATP-BINDING PROTEIN"/>
    <property type="match status" value="1"/>
</dbReference>
<keyword evidence="5" id="KW-1003">Cell membrane</keyword>
<evidence type="ECO:0000256" key="3">
    <source>
        <dbReference type="ARBA" id="ARBA00005417"/>
    </source>
</evidence>
<dbReference type="GO" id="GO:0005524">
    <property type="term" value="F:ATP binding"/>
    <property type="evidence" value="ECO:0007669"/>
    <property type="project" value="UniProtKB-KW"/>
</dbReference>
<dbReference type="EC" id="7.2.2.11" evidence="16"/>
<comment type="similarity">
    <text evidence="19">Belongs to the binding-protein-dependent transport system permease family.</text>
</comment>
<evidence type="ECO:0000256" key="6">
    <source>
        <dbReference type="ARBA" id="ARBA00022596"/>
    </source>
</evidence>
<dbReference type="SMART" id="SM00382">
    <property type="entry name" value="AAA"/>
    <property type="match status" value="1"/>
</dbReference>
<keyword evidence="21" id="KW-1185">Reference proteome</keyword>
<accession>A0A7Y4LJS2</accession>
<dbReference type="CDD" id="cd06261">
    <property type="entry name" value="TM_PBP2"/>
    <property type="match status" value="1"/>
</dbReference>
<dbReference type="PROSITE" id="PS50893">
    <property type="entry name" value="ABC_TRANSPORTER_2"/>
    <property type="match status" value="1"/>
</dbReference>
<dbReference type="GO" id="GO:0016887">
    <property type="term" value="F:ATP hydrolysis activity"/>
    <property type="evidence" value="ECO:0007669"/>
    <property type="project" value="InterPro"/>
</dbReference>
<evidence type="ECO:0000256" key="11">
    <source>
        <dbReference type="ARBA" id="ARBA00022989"/>
    </source>
</evidence>
<dbReference type="SUPFAM" id="SSF161098">
    <property type="entry name" value="MetI-like"/>
    <property type="match status" value="1"/>
</dbReference>
<dbReference type="InterPro" id="IPR017871">
    <property type="entry name" value="ABC_transporter-like_CS"/>
</dbReference>
<comment type="subunit">
    <text evidence="15">The complex is composed of two ATP-binding proteins (NikD and NikE), two transmembrane proteins (NikB and NikC) and a solute-binding protein (NikA).</text>
</comment>
<gene>
    <name evidence="20" type="ORF">CBE74_10885</name>
</gene>
<evidence type="ECO:0000256" key="16">
    <source>
        <dbReference type="ARBA" id="ARBA00039098"/>
    </source>
</evidence>
<evidence type="ECO:0000256" key="15">
    <source>
        <dbReference type="ARBA" id="ARBA00038669"/>
    </source>
</evidence>
<evidence type="ECO:0000256" key="4">
    <source>
        <dbReference type="ARBA" id="ARBA00022448"/>
    </source>
</evidence>
<evidence type="ECO:0000256" key="10">
    <source>
        <dbReference type="ARBA" id="ARBA00022967"/>
    </source>
</evidence>
<evidence type="ECO:0000256" key="18">
    <source>
        <dbReference type="ARBA" id="ARBA00048610"/>
    </source>
</evidence>
<name>A0A7Y4LJS2_9CORY</name>
<evidence type="ECO:0000256" key="2">
    <source>
        <dbReference type="ARBA" id="ARBA00004202"/>
    </source>
</evidence>
<comment type="catalytic activity">
    <reaction evidence="18">
        <text>Ni(2+)(out) + ATP + H2O = Ni(2+)(in) + ADP + phosphate + H(+)</text>
        <dbReference type="Rhea" id="RHEA:15557"/>
        <dbReference type="ChEBI" id="CHEBI:15377"/>
        <dbReference type="ChEBI" id="CHEBI:15378"/>
        <dbReference type="ChEBI" id="CHEBI:30616"/>
        <dbReference type="ChEBI" id="CHEBI:43474"/>
        <dbReference type="ChEBI" id="CHEBI:49786"/>
        <dbReference type="ChEBI" id="CHEBI:456216"/>
        <dbReference type="EC" id="7.2.2.11"/>
    </reaction>
    <physiologicalReaction direction="left-to-right" evidence="18">
        <dbReference type="Rhea" id="RHEA:15558"/>
    </physiologicalReaction>
</comment>
<organism evidence="20 21">
    <name type="scientific">Corynebacterium silvaticum</name>
    <dbReference type="NCBI Taxonomy" id="2320431"/>
    <lineage>
        <taxon>Bacteria</taxon>
        <taxon>Bacillati</taxon>
        <taxon>Actinomycetota</taxon>
        <taxon>Actinomycetes</taxon>
        <taxon>Mycobacteriales</taxon>
        <taxon>Corynebacteriaceae</taxon>
        <taxon>Corynebacterium</taxon>
    </lineage>
</organism>
<dbReference type="SUPFAM" id="SSF52540">
    <property type="entry name" value="P-loop containing nucleoside triphosphate hydrolases"/>
    <property type="match status" value="1"/>
</dbReference>
<evidence type="ECO:0000256" key="1">
    <source>
        <dbReference type="ARBA" id="ARBA00004141"/>
    </source>
</evidence>
<dbReference type="InterPro" id="IPR003593">
    <property type="entry name" value="AAA+_ATPase"/>
</dbReference>
<dbReference type="InterPro" id="IPR027417">
    <property type="entry name" value="P-loop_NTPase"/>
</dbReference>
<keyword evidence="14 19" id="KW-0472">Membrane</keyword>
<dbReference type="GO" id="GO:0005886">
    <property type="term" value="C:plasma membrane"/>
    <property type="evidence" value="ECO:0007669"/>
    <property type="project" value="UniProtKB-SubCell"/>
</dbReference>
<dbReference type="Gene3D" id="3.40.50.300">
    <property type="entry name" value="P-loop containing nucleotide triphosphate hydrolases"/>
    <property type="match status" value="1"/>
</dbReference>
<keyword evidence="7 19" id="KW-0812">Transmembrane</keyword>
<protein>
    <recommendedName>
        <fullName evidence="17">Nickel import system ATP-binding protein NikD</fullName>
        <ecNumber evidence="16">7.2.2.11</ecNumber>
    </recommendedName>
</protein>
<dbReference type="InterPro" id="IPR003439">
    <property type="entry name" value="ABC_transporter-like_ATP-bd"/>
</dbReference>
<dbReference type="PROSITE" id="PS00211">
    <property type="entry name" value="ABC_TRANSPORTER_1"/>
    <property type="match status" value="1"/>
</dbReference>
<dbReference type="Gene3D" id="1.10.3720.10">
    <property type="entry name" value="MetI-like"/>
    <property type="match status" value="1"/>
</dbReference>
<dbReference type="InterPro" id="IPR000515">
    <property type="entry name" value="MetI-like"/>
</dbReference>
<dbReference type="AlphaFoldDB" id="A0A7Y4LJS2"/>
<keyword evidence="6" id="KW-0533">Nickel</keyword>
<keyword evidence="9 20" id="KW-0067">ATP-binding</keyword>
<evidence type="ECO:0000256" key="8">
    <source>
        <dbReference type="ARBA" id="ARBA00022741"/>
    </source>
</evidence>
<dbReference type="KEGG" id="csil:CBE74_10885"/>
<evidence type="ECO:0000256" key="14">
    <source>
        <dbReference type="ARBA" id="ARBA00023136"/>
    </source>
</evidence>
<keyword evidence="10" id="KW-1278">Translocase</keyword>
<reference evidence="20 21" key="2">
    <citation type="journal article" date="2020" name="Antonie Van Leeuwenhoek">
        <title>Phylogenomic characterisation of a novel corynebacterial species pathogenic to animals.</title>
        <authorList>
            <person name="Moller J."/>
            <person name="Musella L."/>
            <person name="Melnikov V."/>
            <person name="Geissdorfer W."/>
            <person name="Burkovski A."/>
            <person name="Sangal V."/>
        </authorList>
    </citation>
    <scope>NUCLEOTIDE SEQUENCE [LARGE SCALE GENOMIC DNA]</scope>
    <source>
        <strain evidence="20 21">PO100/5</strain>
    </source>
</reference>
<evidence type="ECO:0000313" key="21">
    <source>
        <dbReference type="Proteomes" id="UP000195652"/>
    </source>
</evidence>
<feature type="transmembrane region" description="Helical" evidence="19">
    <location>
        <begin position="21"/>
        <end position="41"/>
    </location>
</feature>
<dbReference type="EMBL" id="CP021417">
    <property type="protein sequence ID" value="ARU46864.1"/>
    <property type="molecule type" value="Genomic_DNA"/>
</dbReference>
<feature type="transmembrane region" description="Helical" evidence="19">
    <location>
        <begin position="80"/>
        <end position="106"/>
    </location>
</feature>
<evidence type="ECO:0000256" key="13">
    <source>
        <dbReference type="ARBA" id="ARBA00023112"/>
    </source>
</evidence>
<evidence type="ECO:0000313" key="20">
    <source>
        <dbReference type="EMBL" id="ARU46864.1"/>
    </source>
</evidence>
<reference evidence="20 21" key="1">
    <citation type="journal article" date="2014" name="BMC Vet. Res.">
        <title>First report of Corynebacterium pseudotuberculosis from caseous lymphadenitis lesions in Black Alentejano pig (Sus scrofa domesticus).</title>
        <authorList>
            <person name="Oliveira M."/>
            <person name="Barroco C."/>
            <person name="Mottola C."/>
            <person name="Santos R."/>
            <person name="Lemsaddek A."/>
            <person name="Tavares L."/>
            <person name="Semedo-Lemsaddek T."/>
        </authorList>
    </citation>
    <scope>NUCLEOTIDE SEQUENCE [LARGE SCALE GENOMIC DNA]</scope>
    <source>
        <strain evidence="20 21">PO100/5</strain>
    </source>
</reference>
<evidence type="ECO:0000256" key="19">
    <source>
        <dbReference type="RuleBase" id="RU363032"/>
    </source>
</evidence>
<reference evidence="20 21" key="3">
    <citation type="journal article" date="2020" name="Int. J. Syst. Evol. Microbiol.">
        <title>Corynebacterium silvaticum sp. nov., a unique group of NTTB corynebacteria in wild boar and roe deer.</title>
        <authorList>
            <person name="Dangel A."/>
            <person name="Berger A."/>
            <person name="Rau J."/>
            <person name="Eisenberg T."/>
            <person name="Kampfer P."/>
            <person name="Margos G."/>
            <person name="Contzen M."/>
            <person name="Busse H.J."/>
            <person name="Konrad R."/>
            <person name="Peters M."/>
            <person name="Sting R."/>
            <person name="Sing A."/>
        </authorList>
    </citation>
    <scope>NUCLEOTIDE SEQUENCE [LARGE SCALE GENOMIC DNA]</scope>
    <source>
        <strain evidence="20 21">PO100/5</strain>
    </source>
</reference>
<dbReference type="InterPro" id="IPR050388">
    <property type="entry name" value="ABC_Ni/Peptide_Import"/>
</dbReference>
<evidence type="ECO:0000256" key="9">
    <source>
        <dbReference type="ARBA" id="ARBA00022840"/>
    </source>
</evidence>
<keyword evidence="4 19" id="KW-0813">Transport</keyword>
<keyword evidence="13" id="KW-0921">Nickel transport</keyword>
<keyword evidence="8" id="KW-0547">Nucleotide-binding</keyword>
<dbReference type="RefSeq" id="WP_087454646.1">
    <property type="nucleotide sequence ID" value="NZ_CP021417.2"/>
</dbReference>